<feature type="compositionally biased region" description="Low complexity" evidence="1">
    <location>
        <begin position="58"/>
        <end position="94"/>
    </location>
</feature>
<dbReference type="EMBL" id="CP036433">
    <property type="protein sequence ID" value="QDU93579.1"/>
    <property type="molecule type" value="Genomic_DNA"/>
</dbReference>
<dbReference type="KEGG" id="lcre:Pla8534_13590"/>
<dbReference type="PANTHER" id="PTHR30383">
    <property type="entry name" value="THIOESTERASE 1/PROTEASE 1/LYSOPHOSPHOLIPASE L1"/>
    <property type="match status" value="1"/>
</dbReference>
<feature type="domain" description="SGNH hydrolase-type esterase" evidence="2">
    <location>
        <begin position="156"/>
        <end position="328"/>
    </location>
</feature>
<feature type="region of interest" description="Disordered" evidence="1">
    <location>
        <begin position="58"/>
        <end position="116"/>
    </location>
</feature>
<dbReference type="PANTHER" id="PTHR30383:SF5">
    <property type="entry name" value="SGNH HYDROLASE-TYPE ESTERASE DOMAIN-CONTAINING PROTEIN"/>
    <property type="match status" value="1"/>
</dbReference>
<evidence type="ECO:0000313" key="3">
    <source>
        <dbReference type="EMBL" id="QDU93579.1"/>
    </source>
</evidence>
<dbReference type="InterPro" id="IPR036514">
    <property type="entry name" value="SGNH_hydro_sf"/>
</dbReference>
<dbReference type="Pfam" id="PF13472">
    <property type="entry name" value="Lipase_GDSL_2"/>
    <property type="match status" value="1"/>
</dbReference>
<keyword evidence="4" id="KW-1185">Reference proteome</keyword>
<dbReference type="SUPFAM" id="SSF52266">
    <property type="entry name" value="SGNH hydrolase"/>
    <property type="match status" value="1"/>
</dbReference>
<accession>A0A518DP14</accession>
<proteinExistence type="predicted"/>
<dbReference type="Gene3D" id="3.40.50.1110">
    <property type="entry name" value="SGNH hydrolase"/>
    <property type="match status" value="1"/>
</dbReference>
<dbReference type="AlphaFoldDB" id="A0A518DP14"/>
<protein>
    <submittedName>
        <fullName evidence="3">GDSL-like Lipase/Acylhydrolase</fullName>
    </submittedName>
</protein>
<reference evidence="3 4" key="1">
    <citation type="submission" date="2019-02" db="EMBL/GenBank/DDBJ databases">
        <title>Deep-cultivation of Planctomycetes and their phenomic and genomic characterization uncovers novel biology.</title>
        <authorList>
            <person name="Wiegand S."/>
            <person name="Jogler M."/>
            <person name="Boedeker C."/>
            <person name="Pinto D."/>
            <person name="Vollmers J."/>
            <person name="Rivas-Marin E."/>
            <person name="Kohn T."/>
            <person name="Peeters S.H."/>
            <person name="Heuer A."/>
            <person name="Rast P."/>
            <person name="Oberbeckmann S."/>
            <person name="Bunk B."/>
            <person name="Jeske O."/>
            <person name="Meyerdierks A."/>
            <person name="Storesund J.E."/>
            <person name="Kallscheuer N."/>
            <person name="Luecker S."/>
            <person name="Lage O.M."/>
            <person name="Pohl T."/>
            <person name="Merkel B.J."/>
            <person name="Hornburger P."/>
            <person name="Mueller R.-W."/>
            <person name="Bruemmer F."/>
            <person name="Labrenz M."/>
            <person name="Spormann A.M."/>
            <person name="Op den Camp H."/>
            <person name="Overmann J."/>
            <person name="Amann R."/>
            <person name="Jetten M.S.M."/>
            <person name="Mascher T."/>
            <person name="Medema M.H."/>
            <person name="Devos D.P."/>
            <person name="Kaster A.-K."/>
            <person name="Ovreas L."/>
            <person name="Rohde M."/>
            <person name="Galperin M.Y."/>
            <person name="Jogler C."/>
        </authorList>
    </citation>
    <scope>NUCLEOTIDE SEQUENCE [LARGE SCALE GENOMIC DNA]</scope>
    <source>
        <strain evidence="3 4">Pla85_3_4</strain>
    </source>
</reference>
<dbReference type="InterPro" id="IPR013830">
    <property type="entry name" value="SGNH_hydro"/>
</dbReference>
<evidence type="ECO:0000256" key="1">
    <source>
        <dbReference type="SAM" id="MobiDB-lite"/>
    </source>
</evidence>
<keyword evidence="3" id="KW-0378">Hydrolase</keyword>
<feature type="compositionally biased region" description="Acidic residues" evidence="1">
    <location>
        <begin position="104"/>
        <end position="116"/>
    </location>
</feature>
<name>A0A518DP14_9BACT</name>
<gene>
    <name evidence="3" type="ORF">Pla8534_13590</name>
</gene>
<evidence type="ECO:0000259" key="2">
    <source>
        <dbReference type="Pfam" id="PF13472"/>
    </source>
</evidence>
<evidence type="ECO:0000313" key="4">
    <source>
        <dbReference type="Proteomes" id="UP000317648"/>
    </source>
</evidence>
<organism evidence="3 4">
    <name type="scientific">Lignipirellula cremea</name>
    <dbReference type="NCBI Taxonomy" id="2528010"/>
    <lineage>
        <taxon>Bacteria</taxon>
        <taxon>Pseudomonadati</taxon>
        <taxon>Planctomycetota</taxon>
        <taxon>Planctomycetia</taxon>
        <taxon>Pirellulales</taxon>
        <taxon>Pirellulaceae</taxon>
        <taxon>Lignipirellula</taxon>
    </lineage>
</organism>
<dbReference type="GO" id="GO:0004622">
    <property type="term" value="F:phosphatidylcholine lysophospholipase activity"/>
    <property type="evidence" value="ECO:0007669"/>
    <property type="project" value="TreeGrafter"/>
</dbReference>
<dbReference type="InterPro" id="IPR051532">
    <property type="entry name" value="Ester_Hydrolysis_Enzymes"/>
</dbReference>
<sequence>MFGLSMNTSRNRCSRHPLWAGSVPPWLSPGSLLLVALLLLSAIALPVQADPDLPAESASAVAEVDAAAPPATETQATETQATETQATETQATETQETETRGADPADEAEDAREDAVLDADEDPAGAAANESGFQLHDGDRVVWLGSTFVERMQTHDFLETLLSTAPREQPVLFRNLGWSGDTARGHSRALFGKPDDGFKRLLHDVELCEPTVIIIAYGGNAAHAGAAGVAAFMLDMDRLLDELQKHSARIVLLSPYRYENLGPPLPDPAAYNEALPLYAGVLQAAAKARDLTYIDFLQPLGEPAKQNSSAPLEQLTDNGVHFSPYGYWRTAPILAKALGVTPAAWWMAFDVEESDPPRSGGVVASDVVAGPTSLSFTAVDAQLPTLPAPANSPVGADLLAPQARLRVDGLAPGRYGLQVDGKPLIAATHEHWGRGVDFRRTYSYEQLRLLRKAIHEKNTLFFHRHRPQNETYLFLFRQHEQGNNAAEVPQFDPLVEEKENSIFRLQRPVPHRFELIRLEDSP</sequence>
<dbReference type="Proteomes" id="UP000317648">
    <property type="component" value="Chromosome"/>
</dbReference>